<keyword evidence="2" id="KW-1185">Reference proteome</keyword>
<reference evidence="1 2" key="1">
    <citation type="journal article" date="2021" name="Elife">
        <title>Chloroplast acquisition without the gene transfer in kleptoplastic sea slugs, Plakobranchus ocellatus.</title>
        <authorList>
            <person name="Maeda T."/>
            <person name="Takahashi S."/>
            <person name="Yoshida T."/>
            <person name="Shimamura S."/>
            <person name="Takaki Y."/>
            <person name="Nagai Y."/>
            <person name="Toyoda A."/>
            <person name="Suzuki Y."/>
            <person name="Arimoto A."/>
            <person name="Ishii H."/>
            <person name="Satoh N."/>
            <person name="Nishiyama T."/>
            <person name="Hasebe M."/>
            <person name="Maruyama T."/>
            <person name="Minagawa J."/>
            <person name="Obokata J."/>
            <person name="Shigenobu S."/>
        </authorList>
    </citation>
    <scope>NUCLEOTIDE SEQUENCE [LARGE SCALE GENOMIC DNA]</scope>
</reference>
<evidence type="ECO:0000313" key="1">
    <source>
        <dbReference type="EMBL" id="GFR92445.1"/>
    </source>
</evidence>
<name>A0AAV4H6R3_9GAST</name>
<accession>A0AAV4H6R3</accession>
<dbReference type="AlphaFoldDB" id="A0AAV4H6R3"/>
<comment type="caution">
    <text evidence="1">The sequence shown here is derived from an EMBL/GenBank/DDBJ whole genome shotgun (WGS) entry which is preliminary data.</text>
</comment>
<proteinExistence type="predicted"/>
<gene>
    <name evidence="1" type="ORF">ElyMa_006201000</name>
</gene>
<dbReference type="EMBL" id="BMAT01012437">
    <property type="protein sequence ID" value="GFR92445.1"/>
    <property type="molecule type" value="Genomic_DNA"/>
</dbReference>
<organism evidence="1 2">
    <name type="scientific">Elysia marginata</name>
    <dbReference type="NCBI Taxonomy" id="1093978"/>
    <lineage>
        <taxon>Eukaryota</taxon>
        <taxon>Metazoa</taxon>
        <taxon>Spiralia</taxon>
        <taxon>Lophotrochozoa</taxon>
        <taxon>Mollusca</taxon>
        <taxon>Gastropoda</taxon>
        <taxon>Heterobranchia</taxon>
        <taxon>Euthyneura</taxon>
        <taxon>Panpulmonata</taxon>
        <taxon>Sacoglossa</taxon>
        <taxon>Placobranchoidea</taxon>
        <taxon>Plakobranchidae</taxon>
        <taxon>Elysia</taxon>
    </lineage>
</organism>
<evidence type="ECO:0000313" key="2">
    <source>
        <dbReference type="Proteomes" id="UP000762676"/>
    </source>
</evidence>
<sequence length="106" mass="11709">MGDGEISGRVILLKSRLAGQGGRVLMFYTPMDKKIKSPAVHEGGGSCCSILQWTRRYSPLRCRRLAGTAGVMFLYTLMDRKIKSPSVHEKGSKGIGAFKFFLTPQK</sequence>
<dbReference type="Proteomes" id="UP000762676">
    <property type="component" value="Unassembled WGS sequence"/>
</dbReference>
<protein>
    <submittedName>
        <fullName evidence="1">Uncharacterized protein</fullName>
    </submittedName>
</protein>